<dbReference type="Gene3D" id="3.30.565.10">
    <property type="entry name" value="Histidine kinase-like ATPase, C-terminal domain"/>
    <property type="match status" value="1"/>
</dbReference>
<evidence type="ECO:0000256" key="7">
    <source>
        <dbReference type="ARBA" id="ARBA00022741"/>
    </source>
</evidence>
<dbReference type="SUPFAM" id="SSF158472">
    <property type="entry name" value="HAMP domain-like"/>
    <property type="match status" value="1"/>
</dbReference>
<evidence type="ECO:0000259" key="14">
    <source>
        <dbReference type="PROSITE" id="PS50112"/>
    </source>
</evidence>
<dbReference type="GO" id="GO:0000155">
    <property type="term" value="F:phosphorelay sensor kinase activity"/>
    <property type="evidence" value="ECO:0007669"/>
    <property type="project" value="InterPro"/>
</dbReference>
<organism evidence="17 18">
    <name type="scientific">Paenibacillus nanensis</name>
    <dbReference type="NCBI Taxonomy" id="393251"/>
    <lineage>
        <taxon>Bacteria</taxon>
        <taxon>Bacillati</taxon>
        <taxon>Bacillota</taxon>
        <taxon>Bacilli</taxon>
        <taxon>Bacillales</taxon>
        <taxon>Paenibacillaceae</taxon>
        <taxon>Paenibacillus</taxon>
    </lineage>
</organism>
<dbReference type="GO" id="GO:0005886">
    <property type="term" value="C:plasma membrane"/>
    <property type="evidence" value="ECO:0007669"/>
    <property type="project" value="UniProtKB-SubCell"/>
</dbReference>
<evidence type="ECO:0000256" key="11">
    <source>
        <dbReference type="ARBA" id="ARBA00023136"/>
    </source>
</evidence>
<dbReference type="SMART" id="SM00304">
    <property type="entry name" value="HAMP"/>
    <property type="match status" value="1"/>
</dbReference>
<dbReference type="NCBIfam" id="TIGR00229">
    <property type="entry name" value="sensory_box"/>
    <property type="match status" value="1"/>
</dbReference>
<dbReference type="Proteomes" id="UP000266482">
    <property type="component" value="Unassembled WGS sequence"/>
</dbReference>
<keyword evidence="10" id="KW-0902">Two-component regulatory system</keyword>
<dbReference type="CDD" id="cd00130">
    <property type="entry name" value="PAS"/>
    <property type="match status" value="1"/>
</dbReference>
<dbReference type="Pfam" id="PF08448">
    <property type="entry name" value="PAS_4"/>
    <property type="match status" value="1"/>
</dbReference>
<dbReference type="Pfam" id="PF02518">
    <property type="entry name" value="HATPase_c"/>
    <property type="match status" value="1"/>
</dbReference>
<dbReference type="PANTHER" id="PTHR43065:SF34">
    <property type="entry name" value="SPORULATION KINASE A"/>
    <property type="match status" value="1"/>
</dbReference>
<evidence type="ECO:0000256" key="10">
    <source>
        <dbReference type="ARBA" id="ARBA00023012"/>
    </source>
</evidence>
<dbReference type="Gene3D" id="6.10.340.10">
    <property type="match status" value="1"/>
</dbReference>
<dbReference type="Pfam" id="PF00512">
    <property type="entry name" value="HisKA"/>
    <property type="match status" value="1"/>
</dbReference>
<dbReference type="InterPro" id="IPR000014">
    <property type="entry name" value="PAS"/>
</dbReference>
<dbReference type="InterPro" id="IPR003594">
    <property type="entry name" value="HATPase_dom"/>
</dbReference>
<dbReference type="AlphaFoldDB" id="A0A3A1USG8"/>
<dbReference type="SMART" id="SM00091">
    <property type="entry name" value="PAS"/>
    <property type="match status" value="1"/>
</dbReference>
<dbReference type="PROSITE" id="PS50885">
    <property type="entry name" value="HAMP"/>
    <property type="match status" value="1"/>
</dbReference>
<feature type="domain" description="HAMP" evidence="16">
    <location>
        <begin position="356"/>
        <end position="408"/>
    </location>
</feature>
<dbReference type="SUPFAM" id="SSF55874">
    <property type="entry name" value="ATPase domain of HSP90 chaperone/DNA topoisomerase II/histidine kinase"/>
    <property type="match status" value="1"/>
</dbReference>
<dbReference type="EMBL" id="QXQA01000011">
    <property type="protein sequence ID" value="RIX51175.1"/>
    <property type="molecule type" value="Genomic_DNA"/>
</dbReference>
<dbReference type="EC" id="2.7.13.3" evidence="3"/>
<feature type="transmembrane region" description="Helical" evidence="12">
    <location>
        <begin position="15"/>
        <end position="36"/>
    </location>
</feature>
<reference evidence="17 18" key="1">
    <citation type="submission" date="2018-09" db="EMBL/GenBank/DDBJ databases">
        <title>Paenibacillus aracenensis nov. sp. isolated from a cave in southern Spain.</title>
        <authorList>
            <person name="Jurado V."/>
            <person name="Gutierrez-Patricio S."/>
            <person name="Gonzalez-Pimentel J.L."/>
            <person name="Miller A.Z."/>
            <person name="Laiz L."/>
            <person name="Saiz-Jimenez C."/>
        </authorList>
    </citation>
    <scope>NUCLEOTIDE SEQUENCE [LARGE SCALE GENOMIC DNA]</scope>
    <source>
        <strain evidence="17 18">DSM 22867</strain>
    </source>
</reference>
<evidence type="ECO:0000313" key="17">
    <source>
        <dbReference type="EMBL" id="RIX51175.1"/>
    </source>
</evidence>
<feature type="domain" description="PAS" evidence="14">
    <location>
        <begin position="420"/>
        <end position="489"/>
    </location>
</feature>
<evidence type="ECO:0000256" key="6">
    <source>
        <dbReference type="ARBA" id="ARBA00022679"/>
    </source>
</evidence>
<dbReference type="InterPro" id="IPR005467">
    <property type="entry name" value="His_kinase_dom"/>
</dbReference>
<keyword evidence="4" id="KW-1003">Cell membrane</keyword>
<evidence type="ECO:0000256" key="4">
    <source>
        <dbReference type="ARBA" id="ARBA00022475"/>
    </source>
</evidence>
<keyword evidence="5" id="KW-0597">Phosphoprotein</keyword>
<keyword evidence="12" id="KW-0812">Transmembrane</keyword>
<keyword evidence="6" id="KW-0808">Transferase</keyword>
<accession>A0A3A1USG8</accession>
<dbReference type="InterPro" id="IPR000700">
    <property type="entry name" value="PAS-assoc_C"/>
</dbReference>
<comment type="catalytic activity">
    <reaction evidence="1">
        <text>ATP + protein L-histidine = ADP + protein N-phospho-L-histidine.</text>
        <dbReference type="EC" id="2.7.13.3"/>
    </reaction>
</comment>
<dbReference type="InterPro" id="IPR013656">
    <property type="entry name" value="PAS_4"/>
</dbReference>
<dbReference type="PRINTS" id="PR00344">
    <property type="entry name" value="BCTRLSENSOR"/>
</dbReference>
<dbReference type="SMART" id="SM00387">
    <property type="entry name" value="HATPase_c"/>
    <property type="match status" value="1"/>
</dbReference>
<dbReference type="InterPro" id="IPR003661">
    <property type="entry name" value="HisK_dim/P_dom"/>
</dbReference>
<dbReference type="SMART" id="SM00388">
    <property type="entry name" value="HisKA"/>
    <property type="match status" value="1"/>
</dbReference>
<comment type="caution">
    <text evidence="17">The sequence shown here is derived from an EMBL/GenBank/DDBJ whole genome shotgun (WGS) entry which is preliminary data.</text>
</comment>
<keyword evidence="18" id="KW-1185">Reference proteome</keyword>
<dbReference type="InterPro" id="IPR035965">
    <property type="entry name" value="PAS-like_dom_sf"/>
</dbReference>
<dbReference type="CDD" id="cd06225">
    <property type="entry name" value="HAMP"/>
    <property type="match status" value="1"/>
</dbReference>
<evidence type="ECO:0000256" key="3">
    <source>
        <dbReference type="ARBA" id="ARBA00012438"/>
    </source>
</evidence>
<evidence type="ECO:0000256" key="12">
    <source>
        <dbReference type="SAM" id="Phobius"/>
    </source>
</evidence>
<dbReference type="CDD" id="cd00082">
    <property type="entry name" value="HisKA"/>
    <property type="match status" value="1"/>
</dbReference>
<dbReference type="SUPFAM" id="SSF47384">
    <property type="entry name" value="Homodimeric domain of signal transducing histidine kinase"/>
    <property type="match status" value="1"/>
</dbReference>
<feature type="transmembrane region" description="Helical" evidence="12">
    <location>
        <begin position="333"/>
        <end position="355"/>
    </location>
</feature>
<gene>
    <name evidence="17" type="ORF">D3P08_16985</name>
</gene>
<name>A0A3A1USG8_9BACL</name>
<feature type="domain" description="Histidine kinase" evidence="13">
    <location>
        <begin position="557"/>
        <end position="763"/>
    </location>
</feature>
<protein>
    <recommendedName>
        <fullName evidence="3">histidine kinase</fullName>
        <ecNumber evidence="3">2.7.13.3</ecNumber>
    </recommendedName>
</protein>
<dbReference type="SUPFAM" id="SSF55785">
    <property type="entry name" value="PYP-like sensor domain (PAS domain)"/>
    <property type="match status" value="1"/>
</dbReference>
<dbReference type="InterPro" id="IPR003660">
    <property type="entry name" value="HAMP_dom"/>
</dbReference>
<evidence type="ECO:0000256" key="8">
    <source>
        <dbReference type="ARBA" id="ARBA00022777"/>
    </source>
</evidence>
<proteinExistence type="predicted"/>
<dbReference type="Gene3D" id="1.10.287.130">
    <property type="match status" value="1"/>
</dbReference>
<dbReference type="GO" id="GO:0005524">
    <property type="term" value="F:ATP binding"/>
    <property type="evidence" value="ECO:0007669"/>
    <property type="project" value="UniProtKB-KW"/>
</dbReference>
<evidence type="ECO:0000256" key="9">
    <source>
        <dbReference type="ARBA" id="ARBA00022840"/>
    </source>
</evidence>
<dbReference type="PANTHER" id="PTHR43065">
    <property type="entry name" value="SENSOR HISTIDINE KINASE"/>
    <property type="match status" value="1"/>
</dbReference>
<keyword evidence="8" id="KW-0418">Kinase</keyword>
<dbReference type="Pfam" id="PF00672">
    <property type="entry name" value="HAMP"/>
    <property type="match status" value="1"/>
</dbReference>
<evidence type="ECO:0000256" key="1">
    <source>
        <dbReference type="ARBA" id="ARBA00000085"/>
    </source>
</evidence>
<keyword evidence="12" id="KW-1133">Transmembrane helix</keyword>
<evidence type="ECO:0000259" key="16">
    <source>
        <dbReference type="PROSITE" id="PS50885"/>
    </source>
</evidence>
<dbReference type="OrthoDB" id="9815750at2"/>
<dbReference type="PROSITE" id="PS50112">
    <property type="entry name" value="PAS"/>
    <property type="match status" value="1"/>
</dbReference>
<dbReference type="PROSITE" id="PS50109">
    <property type="entry name" value="HIS_KIN"/>
    <property type="match status" value="1"/>
</dbReference>
<comment type="subcellular location">
    <subcellularLocation>
        <location evidence="2">Cell membrane</location>
        <topology evidence="2">Multi-pass membrane protein</topology>
    </subcellularLocation>
</comment>
<sequence length="771" mass="85889">MPHPGGTFVSIKAKLSLSISIIVTIILVLNIAFSYISSKATQEAALEHEKQLIAKQLVLTIESIENTRNAMDAELGEKLRIAAIAAKQRLDADIRNVSNEQLVQLSEELDLDDITLWQLIDGEVKSVRSSNPDELGLSSKSWDYWDTAFHQLFALEPVNVGWGQTYPHYWTGPINYATSNPAQINKWGYYYDGSTNYMINTIINTDENFSYDLVNGTNDMIGKLKDQRETVLEITGFDPEYFGEEPIIKMKKGVPVYNLDVQAIPFGSYAFQNAKDAELIQYVLENGGMASGQFTANGKEVLRTFIPIHAGKPYVIGVVFDKKALEEPLRHQLLIQALISFGLILFTLATSYFIAEYMLRSLNQIMYKVNAIAAGQFETKISIRNKDELGMLAERVNSMGVNLLHYTTQLKDTARELRSTKQYLESFVNHTSDAIHLVDLDGRIQQVNSAFEAIYGWSADEIIGSRIDHVPKEHLSAHERHIATVIAGGSVTDYETVHYTKNGQLIDVSLTISPIRDEQENIIAIATITRNITSRKQTEEMIRRSEKLSVVGQLAAGVAHEIRNPLTTIRGFIQLQKQTGHLSPQHLDLVMLELDQINRIASEFLVFAKPEAPQTSLLDVGDLLRDMMMLMEMEARQSHVELTLHTLSDIPAVPGVRNQLKQVFVNVMKNGIEAMPEGGAVTIELDNDPSGGEVLIRFIDQGVGISQEDLARIGEPFFSRKQVGNGLGIMICQQIIGNHNGSMTISSELGNGTCVEVRLPVSKEDPAEQND</sequence>
<evidence type="ECO:0000256" key="2">
    <source>
        <dbReference type="ARBA" id="ARBA00004651"/>
    </source>
</evidence>
<dbReference type="PROSITE" id="PS50113">
    <property type="entry name" value="PAC"/>
    <property type="match status" value="1"/>
</dbReference>
<feature type="domain" description="PAC" evidence="15">
    <location>
        <begin position="492"/>
        <end position="544"/>
    </location>
</feature>
<dbReference type="InterPro" id="IPR004358">
    <property type="entry name" value="Sig_transdc_His_kin-like_C"/>
</dbReference>
<evidence type="ECO:0000256" key="5">
    <source>
        <dbReference type="ARBA" id="ARBA00022553"/>
    </source>
</evidence>
<dbReference type="InterPro" id="IPR036097">
    <property type="entry name" value="HisK_dim/P_sf"/>
</dbReference>
<dbReference type="Gene3D" id="3.30.450.20">
    <property type="entry name" value="PAS domain"/>
    <property type="match status" value="1"/>
</dbReference>
<evidence type="ECO:0000313" key="18">
    <source>
        <dbReference type="Proteomes" id="UP000266482"/>
    </source>
</evidence>
<keyword evidence="9" id="KW-0067">ATP-binding</keyword>
<evidence type="ECO:0000259" key="15">
    <source>
        <dbReference type="PROSITE" id="PS50113"/>
    </source>
</evidence>
<keyword evidence="7" id="KW-0547">Nucleotide-binding</keyword>
<keyword evidence="11 12" id="KW-0472">Membrane</keyword>
<evidence type="ECO:0000259" key="13">
    <source>
        <dbReference type="PROSITE" id="PS50109"/>
    </source>
</evidence>
<dbReference type="InterPro" id="IPR036890">
    <property type="entry name" value="HATPase_C_sf"/>
</dbReference>